<gene>
    <name evidence="1" type="ORF">J7337_013945</name>
</gene>
<accession>A0A9P8D3W4</accession>
<organism evidence="1 2">
    <name type="scientific">Fusarium musae</name>
    <dbReference type="NCBI Taxonomy" id="1042133"/>
    <lineage>
        <taxon>Eukaryota</taxon>
        <taxon>Fungi</taxon>
        <taxon>Dikarya</taxon>
        <taxon>Ascomycota</taxon>
        <taxon>Pezizomycotina</taxon>
        <taxon>Sordariomycetes</taxon>
        <taxon>Hypocreomycetidae</taxon>
        <taxon>Hypocreales</taxon>
        <taxon>Nectriaceae</taxon>
        <taxon>Fusarium</taxon>
    </lineage>
</organism>
<evidence type="ECO:0000313" key="1">
    <source>
        <dbReference type="EMBL" id="KAG9494806.1"/>
    </source>
</evidence>
<protein>
    <recommendedName>
        <fullName evidence="3">JmjC domain-containing protein</fullName>
    </recommendedName>
</protein>
<name>A0A9P8D3W4_9HYPO</name>
<dbReference type="GeneID" id="68321801"/>
<keyword evidence="2" id="KW-1185">Reference proteome</keyword>
<evidence type="ECO:0000313" key="2">
    <source>
        <dbReference type="Proteomes" id="UP000827133"/>
    </source>
</evidence>
<reference evidence="1" key="1">
    <citation type="journal article" date="2021" name="Mol. Plant Microbe Interact.">
        <title>Telomere to telomere genome assembly of Fusarium musae F31, causal agent of crown rot disease of banana.</title>
        <authorList>
            <person name="Degradi L."/>
            <person name="Tava V."/>
            <person name="Kunova A."/>
            <person name="Cortesi P."/>
            <person name="Saracchi M."/>
            <person name="Pasquali M."/>
        </authorList>
    </citation>
    <scope>NUCLEOTIDE SEQUENCE</scope>
    <source>
        <strain evidence="1">F31</strain>
    </source>
</reference>
<dbReference type="RefSeq" id="XP_044673806.1">
    <property type="nucleotide sequence ID" value="XM_044831420.1"/>
</dbReference>
<dbReference type="KEGG" id="fmu:J7337_013945"/>
<dbReference type="EMBL" id="JAHBCI010000012">
    <property type="protein sequence ID" value="KAG9494806.1"/>
    <property type="molecule type" value="Genomic_DNA"/>
</dbReference>
<proteinExistence type="predicted"/>
<evidence type="ECO:0008006" key="3">
    <source>
        <dbReference type="Google" id="ProtNLM"/>
    </source>
</evidence>
<dbReference type="SUPFAM" id="SSF51197">
    <property type="entry name" value="Clavaminate synthase-like"/>
    <property type="match status" value="1"/>
</dbReference>
<comment type="caution">
    <text evidence="1">The sequence shown here is derived from an EMBL/GenBank/DDBJ whole genome shotgun (WGS) entry which is preliminary data.</text>
</comment>
<sequence length="241" mass="27229">MGDKQWVSIPTRQRDNVNAKGQVEHRFLRTLQQIQNKLINETLKDDDKWNVLNIVHYWRGTGYRAGGRNLEFMLLSRGGNHIASHVDDFVPGPCRDRLDPAQLAGPAKVGTGPIIKGQARQLVLHPGQTVYMPPGTIHYVFRKLSDPTLITGGEVLIWTGLRRWLCLLKQQEFSETEPAVTMKKTGDWVACLIKLVKQRDEAQDWNNMPGGQEELELVMNTLEVGSAVTIAAKLLTWAEQR</sequence>
<dbReference type="AlphaFoldDB" id="A0A9P8D3W4"/>
<dbReference type="Proteomes" id="UP000827133">
    <property type="component" value="Unassembled WGS sequence"/>
</dbReference>